<dbReference type="PANTHER" id="PTHR33361:SF2">
    <property type="entry name" value="DUF885 DOMAIN-CONTAINING PROTEIN"/>
    <property type="match status" value="1"/>
</dbReference>
<dbReference type="Pfam" id="PF05960">
    <property type="entry name" value="DUF885"/>
    <property type="match status" value="1"/>
</dbReference>
<organism evidence="1 2">
    <name type="scientific">Corynebacterium renale</name>
    <dbReference type="NCBI Taxonomy" id="1724"/>
    <lineage>
        <taxon>Bacteria</taxon>
        <taxon>Bacillati</taxon>
        <taxon>Actinomycetota</taxon>
        <taxon>Actinomycetes</taxon>
        <taxon>Mycobacteriales</taxon>
        <taxon>Corynebacteriaceae</taxon>
        <taxon>Corynebacterium</taxon>
    </lineage>
</organism>
<evidence type="ECO:0000313" key="1">
    <source>
        <dbReference type="EMBL" id="PFG27566.1"/>
    </source>
</evidence>
<dbReference type="InterPro" id="IPR010281">
    <property type="entry name" value="DUF885"/>
</dbReference>
<gene>
    <name evidence="1" type="ORF">ATK06_0636</name>
</gene>
<sequence>MSSEEREYSLLDSSCDAFVVDLAHISPTDATAWGIEGLNGELQDFSPEYWERRAERYRDMIMDVDAFDEGTDESDDDDDFDAVDHVTAATLRDRLTLELDKHHLDETLRLLNNIDSPVQTIRDTFLLMDRETAEGRDAIRSRMSKIPAALDGYRESLSEAANRGHVASARQIDEVISQCDDLVDADSMLDHLGLEEHCAEIVAAKHAFEDFAEWLGDQLAPSAPDTDAVGRDRYELFSHEFVGDEIDLDETYTWSLERLQEIRAEQKKIVHSLYGSDVSIREAFFNLNHDDRYTITGVDNLREWMQRTSDKAVAELGAEHFDIPPEMRTLDCCIDPAGTGGIFYTPPTDDLDRPGRMWWSVPEGQNTFHTWQELTTVFHEGVPGHHLQCGTTVSSDILNMWRRSVCWISGHGEGWATYAETLMDELGYFDDPATRLGYLDAQRLRVARVALDIGVHLRKQVPVKTGVWDASYAKWFLRENTAMDEANLNFEINRYLGWPGQAASYAVGQRMWLDTRAAALAEGQTLKQFHTNALALGSVPMSVLASEVLDN</sequence>
<comment type="caution">
    <text evidence="1">The sequence shown here is derived from an EMBL/GenBank/DDBJ whole genome shotgun (WGS) entry which is preliminary data.</text>
</comment>
<protein>
    <submittedName>
        <fullName evidence="1">Uncharacterized protein (DUF885 family)</fullName>
    </submittedName>
</protein>
<dbReference type="AlphaFoldDB" id="A0A2A9DMH5"/>
<name>A0A2A9DMH5_9CORY</name>
<accession>A0A2A9DMH5</accession>
<evidence type="ECO:0000313" key="2">
    <source>
        <dbReference type="Proteomes" id="UP000221653"/>
    </source>
</evidence>
<dbReference type="Proteomes" id="UP000221653">
    <property type="component" value="Unassembled WGS sequence"/>
</dbReference>
<dbReference type="RefSeq" id="WP_197712616.1">
    <property type="nucleotide sequence ID" value="NZ_LS483464.1"/>
</dbReference>
<reference evidence="1 2" key="1">
    <citation type="submission" date="2017-10" db="EMBL/GenBank/DDBJ databases">
        <title>Sequencing the genomes of 1000 actinobacteria strains.</title>
        <authorList>
            <person name="Klenk H.-P."/>
        </authorList>
    </citation>
    <scope>NUCLEOTIDE SEQUENCE [LARGE SCALE GENOMIC DNA]</scope>
    <source>
        <strain evidence="1 2">DSM 20688</strain>
    </source>
</reference>
<dbReference type="STRING" id="1724.GCA_001044175_00101"/>
<proteinExistence type="predicted"/>
<dbReference type="PANTHER" id="PTHR33361">
    <property type="entry name" value="GLR0591 PROTEIN"/>
    <property type="match status" value="1"/>
</dbReference>
<keyword evidence="2" id="KW-1185">Reference proteome</keyword>
<dbReference type="EMBL" id="PDJF01000001">
    <property type="protein sequence ID" value="PFG27566.1"/>
    <property type="molecule type" value="Genomic_DNA"/>
</dbReference>